<keyword evidence="3 6" id="KW-1133">Transmembrane helix</keyword>
<evidence type="ECO:0000313" key="8">
    <source>
        <dbReference type="EMBL" id="VDM58742.1"/>
    </source>
</evidence>
<protein>
    <submittedName>
        <fullName evidence="10">MARVEL domain-containing protein</fullName>
    </submittedName>
</protein>
<evidence type="ECO:0000256" key="5">
    <source>
        <dbReference type="PROSITE-ProRule" id="PRU00581"/>
    </source>
</evidence>
<evidence type="ECO:0000256" key="6">
    <source>
        <dbReference type="SAM" id="Phobius"/>
    </source>
</evidence>
<gene>
    <name evidence="8" type="ORF">ACOC_LOCUS7157</name>
</gene>
<feature type="transmembrane region" description="Helical" evidence="6">
    <location>
        <begin position="124"/>
        <end position="146"/>
    </location>
</feature>
<feature type="domain" description="MARVEL" evidence="7">
    <location>
        <begin position="16"/>
        <end position="150"/>
    </location>
</feature>
<accession>A0A0R3PPL8</accession>
<dbReference type="OMA" id="IVIEPAH"/>
<dbReference type="GO" id="GO:0016020">
    <property type="term" value="C:membrane"/>
    <property type="evidence" value="ECO:0007669"/>
    <property type="project" value="UniProtKB-SubCell"/>
</dbReference>
<keyword evidence="4 5" id="KW-0472">Membrane</keyword>
<dbReference type="OrthoDB" id="5784088at2759"/>
<sequence>MSITSLREQLEHSDNVFLRVPNIYKPLQTVNAVILAICVGSTAGSENGILWFIVITSMLISFTATFIFAIGVQDTIMDSISNGSIPWSLVELVYSFVLAVLSMISVWLSFGFANRHLGGTSAGYIATGLFSMVHSALYGIPCAIIYDTISTDGDHHHQVNNIQPAHPYHDEPYHDI</sequence>
<evidence type="ECO:0000256" key="1">
    <source>
        <dbReference type="ARBA" id="ARBA00004141"/>
    </source>
</evidence>
<evidence type="ECO:0000256" key="3">
    <source>
        <dbReference type="ARBA" id="ARBA00022989"/>
    </source>
</evidence>
<evidence type="ECO:0000256" key="2">
    <source>
        <dbReference type="ARBA" id="ARBA00022692"/>
    </source>
</evidence>
<evidence type="ECO:0000313" key="10">
    <source>
        <dbReference type="WBParaSite" id="ACOC_0000715601-mRNA-1"/>
    </source>
</evidence>
<comment type="subcellular location">
    <subcellularLocation>
        <location evidence="1">Membrane</location>
        <topology evidence="1">Multi-pass membrane protein</topology>
    </subcellularLocation>
</comment>
<dbReference type="Proteomes" id="UP000267027">
    <property type="component" value="Unassembled WGS sequence"/>
</dbReference>
<keyword evidence="2 5" id="KW-0812">Transmembrane</keyword>
<organism evidence="10">
    <name type="scientific">Angiostrongylus costaricensis</name>
    <name type="common">Nematode worm</name>
    <dbReference type="NCBI Taxonomy" id="334426"/>
    <lineage>
        <taxon>Eukaryota</taxon>
        <taxon>Metazoa</taxon>
        <taxon>Ecdysozoa</taxon>
        <taxon>Nematoda</taxon>
        <taxon>Chromadorea</taxon>
        <taxon>Rhabditida</taxon>
        <taxon>Rhabditina</taxon>
        <taxon>Rhabditomorpha</taxon>
        <taxon>Strongyloidea</taxon>
        <taxon>Metastrongylidae</taxon>
        <taxon>Angiostrongylus</taxon>
    </lineage>
</organism>
<proteinExistence type="predicted"/>
<name>A0A0R3PPL8_ANGCS</name>
<dbReference type="WBParaSite" id="ACOC_0000715601-mRNA-1">
    <property type="protein sequence ID" value="ACOC_0000715601-mRNA-1"/>
    <property type="gene ID" value="ACOC_0000715601"/>
</dbReference>
<dbReference type="AlphaFoldDB" id="A0A0R3PPL8"/>
<feature type="transmembrane region" description="Helical" evidence="6">
    <location>
        <begin position="49"/>
        <end position="72"/>
    </location>
</feature>
<reference evidence="10" key="1">
    <citation type="submission" date="2016-04" db="UniProtKB">
        <authorList>
            <consortium name="WormBaseParasite"/>
        </authorList>
    </citation>
    <scope>IDENTIFICATION</scope>
</reference>
<keyword evidence="9" id="KW-1185">Reference proteome</keyword>
<dbReference type="InterPro" id="IPR008253">
    <property type="entry name" value="Marvel"/>
</dbReference>
<evidence type="ECO:0000259" key="7">
    <source>
        <dbReference type="PROSITE" id="PS51225"/>
    </source>
</evidence>
<dbReference type="PROSITE" id="PS51225">
    <property type="entry name" value="MARVEL"/>
    <property type="match status" value="1"/>
</dbReference>
<feature type="transmembrane region" description="Helical" evidence="6">
    <location>
        <begin position="92"/>
        <end position="112"/>
    </location>
</feature>
<reference evidence="8 9" key="2">
    <citation type="submission" date="2018-11" db="EMBL/GenBank/DDBJ databases">
        <authorList>
            <consortium name="Pathogen Informatics"/>
        </authorList>
    </citation>
    <scope>NUCLEOTIDE SEQUENCE [LARGE SCALE GENOMIC DNA]</scope>
    <source>
        <strain evidence="8 9">Costa Rica</strain>
    </source>
</reference>
<evidence type="ECO:0000313" key="9">
    <source>
        <dbReference type="Proteomes" id="UP000267027"/>
    </source>
</evidence>
<evidence type="ECO:0000256" key="4">
    <source>
        <dbReference type="ARBA" id="ARBA00023136"/>
    </source>
</evidence>
<dbReference type="EMBL" id="UYYA01004010">
    <property type="protein sequence ID" value="VDM58742.1"/>
    <property type="molecule type" value="Genomic_DNA"/>
</dbReference>